<evidence type="ECO:0000256" key="3">
    <source>
        <dbReference type="ARBA" id="ARBA00022738"/>
    </source>
</evidence>
<keyword evidence="3 6" id="KW-0605">Phycobilisome</keyword>
<proteinExistence type="inferred from homology"/>
<organism evidence="8">
    <name type="scientific">Trichodesmium erythraeum (strain IMS101)</name>
    <dbReference type="NCBI Taxonomy" id="203124"/>
    <lineage>
        <taxon>Bacteria</taxon>
        <taxon>Bacillati</taxon>
        <taxon>Cyanobacteriota</taxon>
        <taxon>Cyanophyceae</taxon>
        <taxon>Oscillatoriophycideae</taxon>
        <taxon>Oscillatoriales</taxon>
        <taxon>Microcoleaceae</taxon>
        <taxon>Trichodesmium</taxon>
    </lineage>
</organism>
<name>Q10XT2_TRIEI</name>
<comment type="subcellular location">
    <subcellularLocation>
        <location evidence="1">Endomembrane system</location>
    </subcellularLocation>
</comment>
<dbReference type="GO" id="GO:0015979">
    <property type="term" value="P:photosynthesis"/>
    <property type="evidence" value="ECO:0007669"/>
    <property type="project" value="InterPro"/>
</dbReference>
<accession>Q10XT2</accession>
<evidence type="ECO:0000256" key="1">
    <source>
        <dbReference type="ARBA" id="ARBA00004308"/>
    </source>
</evidence>
<dbReference type="EMBL" id="CP000393">
    <property type="protein sequence ID" value="ABG52942.1"/>
    <property type="molecule type" value="Genomic_DNA"/>
</dbReference>
<dbReference type="Pfam" id="PF00427">
    <property type="entry name" value="PBS_linker_poly"/>
    <property type="match status" value="1"/>
</dbReference>
<evidence type="ECO:0000256" key="4">
    <source>
        <dbReference type="ARBA" id="ARBA00023078"/>
    </source>
</evidence>
<gene>
    <name evidence="8" type="ordered locus">Tery_3909</name>
</gene>
<evidence type="ECO:0000313" key="8">
    <source>
        <dbReference type="EMBL" id="ABG52942.1"/>
    </source>
</evidence>
<comment type="similarity">
    <text evidence="6">Belongs to the phycobilisome linker protein family.</text>
</comment>
<dbReference type="OrthoDB" id="448032at2"/>
<evidence type="ECO:0000256" key="2">
    <source>
        <dbReference type="ARBA" id="ARBA00022549"/>
    </source>
</evidence>
<sequence length="252" mass="29236">MAIPLLEYRPKSQNSRVPGYVVPGDDQPIIYSAELLPSAVEWDELIWAAYRQIYSEHQILKSDRQTFLESQLKNGQITVRDFIRGLLTSPAFRRNNYETNSNYRFVELCVQRVLGRDVYNEGEKLAWSIIIATKGIEGFIDKLLDSEEYLDNFGFETVPYQRRRVLPQRSVGETPFNLKTPRYGSYYRGVLGFPKFMYQNQIFTFTPQEKKAKAGDPSLYLNLVRSLKVQEPVAKTPDLGSVNLDMVPYRKR</sequence>
<keyword evidence="5" id="KW-0472">Membrane</keyword>
<protein>
    <submittedName>
        <fullName evidence="8">Phycobilisome linker polypeptide</fullName>
    </submittedName>
</protein>
<keyword evidence="4" id="KW-0793">Thylakoid</keyword>
<dbReference type="GO" id="GO:0012505">
    <property type="term" value="C:endomembrane system"/>
    <property type="evidence" value="ECO:0007669"/>
    <property type="project" value="UniProtKB-SubCell"/>
</dbReference>
<dbReference type="HOGENOM" id="CLU_086930_0_0_3"/>
<dbReference type="eggNOG" id="COG0448">
    <property type="taxonomic scope" value="Bacteria"/>
</dbReference>
<dbReference type="GO" id="GO:0030089">
    <property type="term" value="C:phycobilisome"/>
    <property type="evidence" value="ECO:0007669"/>
    <property type="project" value="UniProtKB-UniRule"/>
</dbReference>
<dbReference type="KEGG" id="ter:Tery_3909"/>
<dbReference type="InterPro" id="IPR001297">
    <property type="entry name" value="PBS_linker_dom"/>
</dbReference>
<dbReference type="RefSeq" id="WP_011613272.1">
    <property type="nucleotide sequence ID" value="NC_008312.1"/>
</dbReference>
<keyword evidence="2" id="KW-0042">Antenna complex</keyword>
<evidence type="ECO:0000259" key="7">
    <source>
        <dbReference type="PROSITE" id="PS51445"/>
    </source>
</evidence>
<dbReference type="InterPro" id="IPR038255">
    <property type="entry name" value="PBS_linker_sf"/>
</dbReference>
<evidence type="ECO:0000256" key="6">
    <source>
        <dbReference type="PROSITE-ProRule" id="PRU00775"/>
    </source>
</evidence>
<feature type="domain" description="PBS-linker" evidence="7">
    <location>
        <begin position="11"/>
        <end position="190"/>
    </location>
</feature>
<dbReference type="STRING" id="203124.Tery_3909"/>
<dbReference type="AlphaFoldDB" id="Q10XT2"/>
<reference evidence="8" key="1">
    <citation type="submission" date="2006-06" db="EMBL/GenBank/DDBJ databases">
        <title>Complete sequence of Trichodesmium erythraeum IMS101.</title>
        <authorList>
            <consortium name="US DOE Joint Genome Institute"/>
            <person name="Copeland A."/>
            <person name="Lucas S."/>
            <person name="Lapidus A."/>
            <person name="Barry K."/>
            <person name="Detter J.C."/>
            <person name="Glavina del Rio T."/>
            <person name="Hammon N."/>
            <person name="Israni S."/>
            <person name="Dalin E."/>
            <person name="Tice H."/>
            <person name="Pitluck S."/>
            <person name="Kiss H."/>
            <person name="Munk A.C."/>
            <person name="Brettin T."/>
            <person name="Bruce D."/>
            <person name="Han C."/>
            <person name="Tapia R."/>
            <person name="Gilna P."/>
            <person name="Schmutz J."/>
            <person name="Larimer F."/>
            <person name="Land M."/>
            <person name="Hauser L."/>
            <person name="Kyrpides N."/>
            <person name="Kim E."/>
            <person name="Richardson P."/>
        </authorList>
    </citation>
    <scope>NUCLEOTIDE SEQUENCE [LARGE SCALE GENOMIC DNA]</scope>
    <source>
        <strain evidence="8">IMS101</strain>
    </source>
</reference>
<dbReference type="Gene3D" id="1.10.3130.20">
    <property type="entry name" value="Phycobilisome linker domain"/>
    <property type="match status" value="1"/>
</dbReference>
<evidence type="ECO:0000256" key="5">
    <source>
        <dbReference type="ARBA" id="ARBA00023136"/>
    </source>
</evidence>
<dbReference type="PROSITE" id="PS51445">
    <property type="entry name" value="PBS_LINKER"/>
    <property type="match status" value="1"/>
</dbReference>
<dbReference type="PANTHER" id="PTHR34011">
    <property type="entry name" value="PHYCOBILISOME 32.1 KDA LINKER POLYPEPTIDE, PHYCOCYANIN-ASSOCIATED, ROD 2-RELATED"/>
    <property type="match status" value="1"/>
</dbReference>